<name>A0BI49_PARTE</name>
<comment type="subcellular location">
    <subcellularLocation>
        <location evidence="4">Peroxisome membrane</location>
    </subcellularLocation>
</comment>
<evidence type="ECO:0000313" key="5">
    <source>
        <dbReference type="EMBL" id="CAK58216.1"/>
    </source>
</evidence>
<keyword evidence="2" id="KW-0472">Membrane</keyword>
<dbReference type="PANTHER" id="PTHR12652:SF50">
    <property type="entry name" value="PEROXIN 11"/>
    <property type="match status" value="1"/>
</dbReference>
<dbReference type="GO" id="GO:0005778">
    <property type="term" value="C:peroxisomal membrane"/>
    <property type="evidence" value="ECO:0000318"/>
    <property type="project" value="GO_Central"/>
</dbReference>
<dbReference type="eggNOG" id="ENOG502SZA3">
    <property type="taxonomic scope" value="Eukaryota"/>
</dbReference>
<dbReference type="RefSeq" id="XP_001425614.1">
    <property type="nucleotide sequence ID" value="XM_001425577.1"/>
</dbReference>
<reference evidence="5 6" key="1">
    <citation type="journal article" date="2006" name="Nature">
        <title>Global trends of whole-genome duplications revealed by the ciliate Paramecium tetraurelia.</title>
        <authorList>
            <consortium name="Genoscope"/>
            <person name="Aury J.-M."/>
            <person name="Jaillon O."/>
            <person name="Duret L."/>
            <person name="Noel B."/>
            <person name="Jubin C."/>
            <person name="Porcel B.M."/>
            <person name="Segurens B."/>
            <person name="Daubin V."/>
            <person name="Anthouard V."/>
            <person name="Aiach N."/>
            <person name="Arnaiz O."/>
            <person name="Billaut A."/>
            <person name="Beisson J."/>
            <person name="Blanc I."/>
            <person name="Bouhouche K."/>
            <person name="Camara F."/>
            <person name="Duharcourt S."/>
            <person name="Guigo R."/>
            <person name="Gogendeau D."/>
            <person name="Katinka M."/>
            <person name="Keller A.-M."/>
            <person name="Kissmehl R."/>
            <person name="Klotz C."/>
            <person name="Koll F."/>
            <person name="Le Moue A."/>
            <person name="Lepere C."/>
            <person name="Malinsky S."/>
            <person name="Nowacki M."/>
            <person name="Nowak J.K."/>
            <person name="Plattner H."/>
            <person name="Poulain J."/>
            <person name="Ruiz F."/>
            <person name="Serrano V."/>
            <person name="Zagulski M."/>
            <person name="Dessen P."/>
            <person name="Betermier M."/>
            <person name="Weissenbach J."/>
            <person name="Scarpelli C."/>
            <person name="Schachter V."/>
            <person name="Sperling L."/>
            <person name="Meyer E."/>
            <person name="Cohen J."/>
            <person name="Wincker P."/>
        </authorList>
    </citation>
    <scope>NUCLEOTIDE SEQUENCE [LARGE SCALE GENOMIC DNA]</scope>
    <source>
        <strain evidence="5 6">Stock d4-2</strain>
    </source>
</reference>
<keyword evidence="6" id="KW-1185">Reference proteome</keyword>
<keyword evidence="3" id="KW-0576">Peroxisome</keyword>
<gene>
    <name evidence="5" type="ORF">GSPATT00029252001</name>
</gene>
<dbReference type="EMBL" id="CT867996">
    <property type="protein sequence ID" value="CAK58216.1"/>
    <property type="molecule type" value="Genomic_DNA"/>
</dbReference>
<evidence type="ECO:0000256" key="4">
    <source>
        <dbReference type="ARBA" id="ARBA00046271"/>
    </source>
</evidence>
<evidence type="ECO:0000256" key="1">
    <source>
        <dbReference type="ARBA" id="ARBA00022593"/>
    </source>
</evidence>
<dbReference type="OMA" id="IECIGWF"/>
<proteinExistence type="predicted"/>
<dbReference type="HOGENOM" id="CLU_1172614_0_0_1"/>
<dbReference type="InParanoid" id="A0BI49"/>
<evidence type="ECO:0000256" key="3">
    <source>
        <dbReference type="ARBA" id="ARBA00023140"/>
    </source>
</evidence>
<accession>A0BI49</accession>
<organism evidence="5 6">
    <name type="scientific">Paramecium tetraurelia</name>
    <dbReference type="NCBI Taxonomy" id="5888"/>
    <lineage>
        <taxon>Eukaryota</taxon>
        <taxon>Sar</taxon>
        <taxon>Alveolata</taxon>
        <taxon>Ciliophora</taxon>
        <taxon>Intramacronucleata</taxon>
        <taxon>Oligohymenophorea</taxon>
        <taxon>Peniculida</taxon>
        <taxon>Parameciidae</taxon>
        <taxon>Paramecium</taxon>
    </lineage>
</organism>
<dbReference type="OrthoDB" id="296269at2759"/>
<evidence type="ECO:0000256" key="2">
    <source>
        <dbReference type="ARBA" id="ARBA00023136"/>
    </source>
</evidence>
<keyword evidence="1" id="KW-0962">Peroxisome biogenesis</keyword>
<protein>
    <recommendedName>
        <fullName evidence="7">Peroxisomal biogenesis factor 11</fullName>
    </recommendedName>
</protein>
<dbReference type="KEGG" id="ptm:GSPATT00029252001"/>
<dbReference type="Pfam" id="PF05648">
    <property type="entry name" value="PEX11"/>
    <property type="match status" value="1"/>
</dbReference>
<dbReference type="TCDB" id="1.A.101.6.2">
    <property type="family name" value="the peroxisomal pore-forming pex11 (pex11) family"/>
</dbReference>
<sequence>MIKDLYYTYICKPLQYSQYKCSPNDVTLASSIPRSDYLNNKQLSFNSFEKVLMILGAVTKIQKVNSTVLGQDRLIRTYTFLLRVFKLHLLKKIKSGECLRMWQNKLDALCSHFSMTRRILRWSRTAFYLQILFNKLSQQKSNHHFKHYRNLYDILFYTYLIITDISDIIYWMCLIGLCNNTNLQKFTKEYAPRFYLIECIGWFISLCFEYRVNQIDIAKANLQKDPKNKIKIRQIQILQNLVKYALDIPVSYSYVNTQAITQEKAVILGTFSSIISLYQTFKLHSGGFQ</sequence>
<dbReference type="GO" id="GO:0016559">
    <property type="term" value="P:peroxisome fission"/>
    <property type="evidence" value="ECO:0000318"/>
    <property type="project" value="GO_Central"/>
</dbReference>
<dbReference type="AlphaFoldDB" id="A0BI49"/>
<dbReference type="Proteomes" id="UP000000600">
    <property type="component" value="Unassembled WGS sequence"/>
</dbReference>
<evidence type="ECO:0008006" key="7">
    <source>
        <dbReference type="Google" id="ProtNLM"/>
    </source>
</evidence>
<evidence type="ECO:0000313" key="6">
    <source>
        <dbReference type="Proteomes" id="UP000000600"/>
    </source>
</evidence>
<dbReference type="PANTHER" id="PTHR12652">
    <property type="entry name" value="PEROXISOMAL BIOGENESIS FACTOR 11"/>
    <property type="match status" value="1"/>
</dbReference>
<dbReference type="GeneID" id="5011398"/>
<dbReference type="InterPro" id="IPR008733">
    <property type="entry name" value="PEX11"/>
</dbReference>